<feature type="region of interest" description="Disordered" evidence="6">
    <location>
        <begin position="88"/>
        <end position="123"/>
    </location>
</feature>
<evidence type="ECO:0000259" key="7">
    <source>
        <dbReference type="PROSITE" id="PS50157"/>
    </source>
</evidence>
<reference evidence="8" key="1">
    <citation type="submission" date="2020-04" db="EMBL/GenBank/DDBJ databases">
        <title>Genome Assembly and Annotation of Botryosphaeria dothidea sdau 11-99, a Latent Pathogen of Apple Fruit Ring Rot in China.</title>
        <authorList>
            <person name="Yu C."/>
            <person name="Diao Y."/>
            <person name="Lu Q."/>
            <person name="Zhao J."/>
            <person name="Cui S."/>
            <person name="Peng C."/>
            <person name="He B."/>
            <person name="Liu H."/>
        </authorList>
    </citation>
    <scope>NUCLEOTIDE SEQUENCE [LARGE SCALE GENOMIC DNA]</scope>
    <source>
        <strain evidence="8">Sdau11-99</strain>
    </source>
</reference>
<dbReference type="Proteomes" id="UP000572817">
    <property type="component" value="Unassembled WGS sequence"/>
</dbReference>
<accession>A0A8H4IRS6</accession>
<evidence type="ECO:0000256" key="5">
    <source>
        <dbReference type="PROSITE-ProRule" id="PRU00042"/>
    </source>
</evidence>
<feature type="domain" description="C2H2-type" evidence="7">
    <location>
        <begin position="30"/>
        <end position="60"/>
    </location>
</feature>
<protein>
    <recommendedName>
        <fullName evidence="7">C2H2-type domain-containing protein</fullName>
    </recommendedName>
</protein>
<organism evidence="8 9">
    <name type="scientific">Botryosphaeria dothidea</name>
    <dbReference type="NCBI Taxonomy" id="55169"/>
    <lineage>
        <taxon>Eukaryota</taxon>
        <taxon>Fungi</taxon>
        <taxon>Dikarya</taxon>
        <taxon>Ascomycota</taxon>
        <taxon>Pezizomycotina</taxon>
        <taxon>Dothideomycetes</taxon>
        <taxon>Dothideomycetes incertae sedis</taxon>
        <taxon>Botryosphaeriales</taxon>
        <taxon>Botryosphaeriaceae</taxon>
        <taxon>Botryosphaeria</taxon>
    </lineage>
</organism>
<comment type="caution">
    <text evidence="8">The sequence shown here is derived from an EMBL/GenBank/DDBJ whole genome shotgun (WGS) entry which is preliminary data.</text>
</comment>
<keyword evidence="4" id="KW-0862">Zinc</keyword>
<evidence type="ECO:0000256" key="4">
    <source>
        <dbReference type="ARBA" id="ARBA00022833"/>
    </source>
</evidence>
<evidence type="ECO:0000313" key="8">
    <source>
        <dbReference type="EMBL" id="KAF4304023.1"/>
    </source>
</evidence>
<evidence type="ECO:0000256" key="6">
    <source>
        <dbReference type="SAM" id="MobiDB-lite"/>
    </source>
</evidence>
<dbReference type="Gene3D" id="3.30.160.60">
    <property type="entry name" value="Classic Zinc Finger"/>
    <property type="match status" value="3"/>
</dbReference>
<feature type="domain" description="C2H2-type" evidence="7">
    <location>
        <begin position="73"/>
        <end position="109"/>
    </location>
</feature>
<feature type="compositionally biased region" description="Pro residues" evidence="6">
    <location>
        <begin position="105"/>
        <end position="118"/>
    </location>
</feature>
<dbReference type="InterPro" id="IPR013087">
    <property type="entry name" value="Znf_C2H2_type"/>
</dbReference>
<feature type="domain" description="C2H2-type" evidence="7">
    <location>
        <begin position="149"/>
        <end position="178"/>
    </location>
</feature>
<keyword evidence="3 5" id="KW-0863">Zinc-finger</keyword>
<feature type="domain" description="C2H2-type" evidence="7">
    <location>
        <begin position="120"/>
        <end position="150"/>
    </location>
</feature>
<dbReference type="Pfam" id="PF12874">
    <property type="entry name" value="zf-met"/>
    <property type="match status" value="2"/>
</dbReference>
<dbReference type="Pfam" id="PF00096">
    <property type="entry name" value="zf-C2H2"/>
    <property type="match status" value="1"/>
</dbReference>
<dbReference type="PROSITE" id="PS50157">
    <property type="entry name" value="ZINC_FINGER_C2H2_2"/>
    <property type="match status" value="4"/>
</dbReference>
<dbReference type="GO" id="GO:0000981">
    <property type="term" value="F:DNA-binding transcription factor activity, RNA polymerase II-specific"/>
    <property type="evidence" value="ECO:0007669"/>
    <property type="project" value="TreeGrafter"/>
</dbReference>
<dbReference type="Pfam" id="PF13912">
    <property type="entry name" value="zf-C2H2_6"/>
    <property type="match status" value="1"/>
</dbReference>
<keyword evidence="9" id="KW-1185">Reference proteome</keyword>
<dbReference type="PANTHER" id="PTHR24409:SF295">
    <property type="entry name" value="AZ2-RELATED"/>
    <property type="match status" value="1"/>
</dbReference>
<proteinExistence type="predicted"/>
<dbReference type="InterPro" id="IPR036236">
    <property type="entry name" value="Znf_C2H2_sf"/>
</dbReference>
<dbReference type="AlphaFoldDB" id="A0A8H4IRS6"/>
<dbReference type="EMBL" id="WWBZ02000051">
    <property type="protein sequence ID" value="KAF4304023.1"/>
    <property type="molecule type" value="Genomic_DNA"/>
</dbReference>
<evidence type="ECO:0000256" key="3">
    <source>
        <dbReference type="ARBA" id="ARBA00022771"/>
    </source>
</evidence>
<evidence type="ECO:0000313" key="9">
    <source>
        <dbReference type="Proteomes" id="UP000572817"/>
    </source>
</evidence>
<name>A0A8H4IRS6_9PEZI</name>
<gene>
    <name evidence="8" type="ORF">GTA08_BOTSDO07890</name>
</gene>
<dbReference type="OrthoDB" id="6105938at2759"/>
<keyword evidence="1" id="KW-0479">Metal-binding</keyword>
<evidence type="ECO:0000256" key="1">
    <source>
        <dbReference type="ARBA" id="ARBA00022723"/>
    </source>
</evidence>
<dbReference type="GO" id="GO:0000977">
    <property type="term" value="F:RNA polymerase II transcription regulatory region sequence-specific DNA binding"/>
    <property type="evidence" value="ECO:0007669"/>
    <property type="project" value="TreeGrafter"/>
</dbReference>
<keyword evidence="2" id="KW-0677">Repeat</keyword>
<sequence length="374" mass="41237">MAYCTLCEKAFRTDQALRQHSENSPAHNPVSCELCSKTFPNAEALAQHTRDSPAHKGHSPGAHPGKASIIAGSTCTCIPCDRTFPNSESLNQHIQASPKHKPSHTAPPPSPSPSPQPESHPCSLCTRTFTSEEALDQHTRDAPSHSRTHTCPHCPRSFRSASALAQHIRDAPSTGHRPPLVHTDTSLDAFFLAYSALSAFPYDRTASPATSFRALRAHMRWRRDDADERAAWQDYLAALRRELGVWFGGEDDLGNWQALCRAVEITPTPETEKACESALRGRHVNLVDLLEWARSGGQEREGGGGVAKGEVRVFADVGELFAYCKRTEKWFPLDEVEEAERERGGGVVIRHLLRKFGAGRKKGRRNDSGLAMRV</sequence>
<dbReference type="GO" id="GO:0005634">
    <property type="term" value="C:nucleus"/>
    <property type="evidence" value="ECO:0007669"/>
    <property type="project" value="TreeGrafter"/>
</dbReference>
<dbReference type="SMART" id="SM00355">
    <property type="entry name" value="ZnF_C2H2"/>
    <property type="match status" value="5"/>
</dbReference>
<evidence type="ECO:0000256" key="2">
    <source>
        <dbReference type="ARBA" id="ARBA00022737"/>
    </source>
</evidence>
<dbReference type="PANTHER" id="PTHR24409">
    <property type="entry name" value="ZINC FINGER PROTEIN 142"/>
    <property type="match status" value="1"/>
</dbReference>
<dbReference type="GO" id="GO:0008270">
    <property type="term" value="F:zinc ion binding"/>
    <property type="evidence" value="ECO:0007669"/>
    <property type="project" value="UniProtKB-KW"/>
</dbReference>
<dbReference type="SUPFAM" id="SSF57667">
    <property type="entry name" value="beta-beta-alpha zinc fingers"/>
    <property type="match status" value="2"/>
</dbReference>